<accession>A0A072U7J5</accession>
<name>A0A072U7J5_MEDTR</name>
<evidence type="ECO:0000313" key="4">
    <source>
        <dbReference type="Proteomes" id="UP000002051"/>
    </source>
</evidence>
<dbReference type="EMBL" id="CM001222">
    <property type="protein sequence ID" value="KEH25729.1"/>
    <property type="molecule type" value="Genomic_DNA"/>
</dbReference>
<dbReference type="InterPro" id="IPR027728">
    <property type="entry name" value="Topless_fam"/>
</dbReference>
<organism evidence="2 4">
    <name type="scientific">Medicago truncatula</name>
    <name type="common">Barrel medic</name>
    <name type="synonym">Medicago tribuloides</name>
    <dbReference type="NCBI Taxonomy" id="3880"/>
    <lineage>
        <taxon>Eukaryota</taxon>
        <taxon>Viridiplantae</taxon>
        <taxon>Streptophyta</taxon>
        <taxon>Embryophyta</taxon>
        <taxon>Tracheophyta</taxon>
        <taxon>Spermatophyta</taxon>
        <taxon>Magnoliopsida</taxon>
        <taxon>eudicotyledons</taxon>
        <taxon>Gunneridae</taxon>
        <taxon>Pentapetalae</taxon>
        <taxon>rosids</taxon>
        <taxon>fabids</taxon>
        <taxon>Fabales</taxon>
        <taxon>Fabaceae</taxon>
        <taxon>Papilionoideae</taxon>
        <taxon>50 kb inversion clade</taxon>
        <taxon>NPAAA clade</taxon>
        <taxon>Hologalegina</taxon>
        <taxon>IRL clade</taxon>
        <taxon>Trifolieae</taxon>
        <taxon>Medicago</taxon>
    </lineage>
</organism>
<evidence type="ECO:0000256" key="1">
    <source>
        <dbReference type="SAM" id="MobiDB-lite"/>
    </source>
</evidence>
<dbReference type="PANTHER" id="PTHR44083:SF35">
    <property type="entry name" value="TOPLESS-RELATED PROTEIN 4-LIKE ISOFORM X1"/>
    <property type="match status" value="1"/>
</dbReference>
<feature type="compositionally biased region" description="Polar residues" evidence="1">
    <location>
        <begin position="12"/>
        <end position="24"/>
    </location>
</feature>
<keyword evidence="4" id="KW-1185">Reference proteome</keyword>
<reference evidence="2 4" key="1">
    <citation type="journal article" date="2011" name="Nature">
        <title>The Medicago genome provides insight into the evolution of rhizobial symbioses.</title>
        <authorList>
            <person name="Young N.D."/>
            <person name="Debelle F."/>
            <person name="Oldroyd G.E."/>
            <person name="Geurts R."/>
            <person name="Cannon S.B."/>
            <person name="Udvardi M.K."/>
            <person name="Benedito V.A."/>
            <person name="Mayer K.F."/>
            <person name="Gouzy J."/>
            <person name="Schoof H."/>
            <person name="Van de Peer Y."/>
            <person name="Proost S."/>
            <person name="Cook D.R."/>
            <person name="Meyers B.C."/>
            <person name="Spannagl M."/>
            <person name="Cheung F."/>
            <person name="De Mita S."/>
            <person name="Krishnakumar V."/>
            <person name="Gundlach H."/>
            <person name="Zhou S."/>
            <person name="Mudge J."/>
            <person name="Bharti A.K."/>
            <person name="Murray J.D."/>
            <person name="Naoumkina M.A."/>
            <person name="Rosen B."/>
            <person name="Silverstein K.A."/>
            <person name="Tang H."/>
            <person name="Rombauts S."/>
            <person name="Zhao P.X."/>
            <person name="Zhou P."/>
            <person name="Barbe V."/>
            <person name="Bardou P."/>
            <person name="Bechner M."/>
            <person name="Bellec A."/>
            <person name="Berger A."/>
            <person name="Berges H."/>
            <person name="Bidwell S."/>
            <person name="Bisseling T."/>
            <person name="Choisne N."/>
            <person name="Couloux A."/>
            <person name="Denny R."/>
            <person name="Deshpande S."/>
            <person name="Dai X."/>
            <person name="Doyle J.J."/>
            <person name="Dudez A.M."/>
            <person name="Farmer A.D."/>
            <person name="Fouteau S."/>
            <person name="Franken C."/>
            <person name="Gibelin C."/>
            <person name="Gish J."/>
            <person name="Goldstein S."/>
            <person name="Gonzalez A.J."/>
            <person name="Green P.J."/>
            <person name="Hallab A."/>
            <person name="Hartog M."/>
            <person name="Hua A."/>
            <person name="Humphray S.J."/>
            <person name="Jeong D.H."/>
            <person name="Jing Y."/>
            <person name="Jocker A."/>
            <person name="Kenton S.M."/>
            <person name="Kim D.J."/>
            <person name="Klee K."/>
            <person name="Lai H."/>
            <person name="Lang C."/>
            <person name="Lin S."/>
            <person name="Macmil S.L."/>
            <person name="Magdelenat G."/>
            <person name="Matthews L."/>
            <person name="McCorrison J."/>
            <person name="Monaghan E.L."/>
            <person name="Mun J.H."/>
            <person name="Najar F.Z."/>
            <person name="Nicholson C."/>
            <person name="Noirot C."/>
            <person name="O'Bleness M."/>
            <person name="Paule C.R."/>
            <person name="Poulain J."/>
            <person name="Prion F."/>
            <person name="Qin B."/>
            <person name="Qu C."/>
            <person name="Retzel E.F."/>
            <person name="Riddle C."/>
            <person name="Sallet E."/>
            <person name="Samain S."/>
            <person name="Samson N."/>
            <person name="Sanders I."/>
            <person name="Saurat O."/>
            <person name="Scarpelli C."/>
            <person name="Schiex T."/>
            <person name="Segurens B."/>
            <person name="Severin A.J."/>
            <person name="Sherrier D.J."/>
            <person name="Shi R."/>
            <person name="Sims S."/>
            <person name="Singer S.R."/>
            <person name="Sinharoy S."/>
            <person name="Sterck L."/>
            <person name="Viollet A."/>
            <person name="Wang B.B."/>
            <person name="Wang K."/>
            <person name="Wang M."/>
            <person name="Wang X."/>
            <person name="Warfsmann J."/>
            <person name="Weissenbach J."/>
            <person name="White D.D."/>
            <person name="White J.D."/>
            <person name="Wiley G.B."/>
            <person name="Wincker P."/>
            <person name="Xing Y."/>
            <person name="Yang L."/>
            <person name="Yao Z."/>
            <person name="Ying F."/>
            <person name="Zhai J."/>
            <person name="Zhou L."/>
            <person name="Zuber A."/>
            <person name="Denarie J."/>
            <person name="Dixon R.A."/>
            <person name="May G.D."/>
            <person name="Schwartz D.C."/>
            <person name="Rogers J."/>
            <person name="Quetier F."/>
            <person name="Town C.D."/>
            <person name="Roe B.A."/>
        </authorList>
    </citation>
    <scope>NUCLEOTIDE SEQUENCE [LARGE SCALE GENOMIC DNA]</scope>
    <source>
        <strain evidence="2">A17</strain>
        <strain evidence="3 4">cv. Jemalong A17</strain>
    </source>
</reference>
<feature type="region of interest" description="Disordered" evidence="1">
    <location>
        <begin position="1"/>
        <end position="24"/>
    </location>
</feature>
<sequence length="75" mass="8028">MGSGVDYDAFGHSSTTLSDSASCGTNKEGESFLVEWNESEGAMKHTYHGLREEIYKSHMRSPKIGMPKAVGASGS</sequence>
<dbReference type="Proteomes" id="UP000002051">
    <property type="component" value="Chromosome 6"/>
</dbReference>
<reference evidence="3" key="3">
    <citation type="submission" date="2015-04" db="UniProtKB">
        <authorList>
            <consortium name="EnsemblPlants"/>
        </authorList>
    </citation>
    <scope>IDENTIFICATION</scope>
    <source>
        <strain evidence="3">cv. Jemalong A17</strain>
    </source>
</reference>
<evidence type="ECO:0000313" key="2">
    <source>
        <dbReference type="EMBL" id="KEH25729.1"/>
    </source>
</evidence>
<dbReference type="STRING" id="3880.A0A072U7J5"/>
<protein>
    <submittedName>
        <fullName evidence="2">Topless-related protein, putative</fullName>
    </submittedName>
</protein>
<gene>
    <name evidence="2" type="ordered locus">MTR_6g033840</name>
</gene>
<evidence type="ECO:0000313" key="3">
    <source>
        <dbReference type="EnsemblPlants" id="KEH25729"/>
    </source>
</evidence>
<dbReference type="GO" id="GO:0006355">
    <property type="term" value="P:regulation of DNA-templated transcription"/>
    <property type="evidence" value="ECO:0007669"/>
    <property type="project" value="InterPro"/>
</dbReference>
<dbReference type="EnsemblPlants" id="KEH25729">
    <property type="protein sequence ID" value="KEH25729"/>
    <property type="gene ID" value="MTR_6g033840"/>
</dbReference>
<dbReference type="PANTHER" id="PTHR44083">
    <property type="entry name" value="TOPLESS-RELATED PROTEIN 1-RELATED"/>
    <property type="match status" value="1"/>
</dbReference>
<dbReference type="HOGENOM" id="CLU_2674849_0_0_1"/>
<proteinExistence type="predicted"/>
<dbReference type="AlphaFoldDB" id="A0A072U7J5"/>
<reference evidence="2 4" key="2">
    <citation type="journal article" date="2014" name="BMC Genomics">
        <title>An improved genome release (version Mt4.0) for the model legume Medicago truncatula.</title>
        <authorList>
            <person name="Tang H."/>
            <person name="Krishnakumar V."/>
            <person name="Bidwell S."/>
            <person name="Rosen B."/>
            <person name="Chan A."/>
            <person name="Zhou S."/>
            <person name="Gentzbittel L."/>
            <person name="Childs K.L."/>
            <person name="Yandell M."/>
            <person name="Gundlach H."/>
            <person name="Mayer K.F."/>
            <person name="Schwartz D.C."/>
            <person name="Town C.D."/>
        </authorList>
    </citation>
    <scope>GENOME REANNOTATION</scope>
    <source>
        <strain evidence="2">A17</strain>
        <strain evidence="3 4">cv. Jemalong A17</strain>
    </source>
</reference>